<reference evidence="1 2" key="1">
    <citation type="submission" date="2019-09" db="EMBL/GenBank/DDBJ databases">
        <title>Draft genome sequence of Ginsengibacter sp. BR5-29.</title>
        <authorList>
            <person name="Im W.-T."/>
        </authorList>
    </citation>
    <scope>NUCLEOTIDE SEQUENCE [LARGE SCALE GENOMIC DNA]</scope>
    <source>
        <strain evidence="1 2">BR5-29</strain>
    </source>
</reference>
<sequence length="170" mass="19200">MIHFNAVIKKFAAQGEKTGWSYIEIPEEIASKIKPGYKKSFRVKGSLDNYAIERTSLLPMGGGSFIIPINATIRRALGKRKGAIVKVSFTEDPREVEIKKTFLVCLADEPEALEFFNSLPGSHRNYFSKWIESAKTEQTKAGRIARAVTALSRKLGYPEMMRMAKEEKLR</sequence>
<proteinExistence type="predicted"/>
<accession>A0A5J5IJN5</accession>
<name>A0A5J5IJN5_9BACT</name>
<dbReference type="RefSeq" id="WP_150413364.1">
    <property type="nucleotide sequence ID" value="NZ_VYQF01000001.1"/>
</dbReference>
<evidence type="ECO:0000313" key="2">
    <source>
        <dbReference type="Proteomes" id="UP000326903"/>
    </source>
</evidence>
<dbReference type="Pfam" id="PF13376">
    <property type="entry name" value="OmdA"/>
    <property type="match status" value="1"/>
</dbReference>
<comment type="caution">
    <text evidence="1">The sequence shown here is derived from an EMBL/GenBank/DDBJ whole genome shotgun (WGS) entry which is preliminary data.</text>
</comment>
<dbReference type="Proteomes" id="UP000326903">
    <property type="component" value="Unassembled WGS sequence"/>
</dbReference>
<evidence type="ECO:0000313" key="1">
    <source>
        <dbReference type="EMBL" id="KAA9041275.1"/>
    </source>
</evidence>
<dbReference type="InterPro" id="IPR037079">
    <property type="entry name" value="AF2212/PG0164-like_sf"/>
</dbReference>
<dbReference type="Pfam" id="PF08922">
    <property type="entry name" value="DUF1905"/>
    <property type="match status" value="1"/>
</dbReference>
<dbReference type="SUPFAM" id="SSF141694">
    <property type="entry name" value="AF2212/PG0164-like"/>
    <property type="match status" value="1"/>
</dbReference>
<dbReference type="AlphaFoldDB" id="A0A5J5IJN5"/>
<dbReference type="Gene3D" id="2.40.30.100">
    <property type="entry name" value="AF2212/PG0164-like"/>
    <property type="match status" value="1"/>
</dbReference>
<dbReference type="EMBL" id="VYQF01000001">
    <property type="protein sequence ID" value="KAA9041275.1"/>
    <property type="molecule type" value="Genomic_DNA"/>
</dbReference>
<gene>
    <name evidence="1" type="ORF">FW778_04355</name>
</gene>
<dbReference type="InterPro" id="IPR015018">
    <property type="entry name" value="DUF1905"/>
</dbReference>
<organism evidence="1 2">
    <name type="scientific">Ginsengibacter hankyongi</name>
    <dbReference type="NCBI Taxonomy" id="2607284"/>
    <lineage>
        <taxon>Bacteria</taxon>
        <taxon>Pseudomonadati</taxon>
        <taxon>Bacteroidota</taxon>
        <taxon>Chitinophagia</taxon>
        <taxon>Chitinophagales</taxon>
        <taxon>Chitinophagaceae</taxon>
        <taxon>Ginsengibacter</taxon>
    </lineage>
</organism>
<protein>
    <submittedName>
        <fullName evidence="1">DUF1905 domain-containing protein</fullName>
    </submittedName>
</protein>
<keyword evidence="2" id="KW-1185">Reference proteome</keyword>